<evidence type="ECO:0000256" key="2">
    <source>
        <dbReference type="PIRSR" id="PIRSR620023-2"/>
    </source>
</evidence>
<dbReference type="EMBL" id="JACICF010000001">
    <property type="protein sequence ID" value="MBB3763516.1"/>
    <property type="molecule type" value="Genomic_DNA"/>
</dbReference>
<dbReference type="Gene3D" id="3.40.50.11190">
    <property type="match status" value="1"/>
</dbReference>
<dbReference type="PROSITE" id="PS51186">
    <property type="entry name" value="GNAT"/>
    <property type="match status" value="1"/>
</dbReference>
<feature type="binding site" evidence="2">
    <location>
        <position position="279"/>
    </location>
    <ligand>
        <name>substrate</name>
    </ligand>
</feature>
<keyword evidence="4" id="KW-0808">Transferase</keyword>
<organism evidence="4 5">
    <name type="scientific">Sphingomicrobium lutaoense</name>
    <dbReference type="NCBI Taxonomy" id="515949"/>
    <lineage>
        <taxon>Bacteria</taxon>
        <taxon>Pseudomonadati</taxon>
        <taxon>Pseudomonadota</taxon>
        <taxon>Alphaproteobacteria</taxon>
        <taxon>Sphingomonadales</taxon>
        <taxon>Sphingomonadaceae</taxon>
        <taxon>Sphingomicrobium</taxon>
    </lineage>
</organism>
<name>A0A839YWV4_9SPHN</name>
<dbReference type="RefSeq" id="WP_183932854.1">
    <property type="nucleotide sequence ID" value="NZ_JACICF010000001.1"/>
</dbReference>
<dbReference type="SUPFAM" id="SSF55729">
    <property type="entry name" value="Acyl-CoA N-acyltransferases (Nat)"/>
    <property type="match status" value="1"/>
</dbReference>
<comment type="caution">
    <text evidence="4">The sequence shown here is derived from an EMBL/GenBank/DDBJ whole genome shotgun (WGS) entry which is preliminary data.</text>
</comment>
<dbReference type="GO" id="GO:0016747">
    <property type="term" value="F:acyltransferase activity, transferring groups other than amino-acyl groups"/>
    <property type="evidence" value="ECO:0007669"/>
    <property type="project" value="InterPro"/>
</dbReference>
<feature type="binding site" evidence="2">
    <location>
        <position position="173"/>
    </location>
    <ligand>
        <name>substrate</name>
    </ligand>
</feature>
<dbReference type="InterPro" id="IPR020036">
    <property type="entry name" value="PseH"/>
</dbReference>
<protein>
    <submittedName>
        <fullName evidence="4">UDP-2,4-diacetamido-2,4, 6-trideoxy-beta-L-altropyranose hydrolase/UDP-4-amino-4, 6-dideoxy-N-acetyl-beta-L-altrosamine N-acetyltransferase</fullName>
    </submittedName>
</protein>
<keyword evidence="5" id="KW-1185">Reference proteome</keyword>
<sequence length="530" mass="58465">MTVFRSILFRCDASRLSGIGHMERCLTLANALLGHSTRTTFAVRHCPDALEEKIRAQGHSVERLRKGSNDQSLTGYLRWLGVSSSRDAAETLEVARSVEADLVVVDHYALGLEWEASLATVGAAIMAIDDLADRVHHADLLLDQNLGRCAEHYSKLVPSDCEVLTGPEFGLLRPEFAAERSAALARRKDPGRHLLISLGGVDKDDFSGRVLRELAELGWHSLEQLTVVMGSSAPHRDAVCRLLEDCPIPHRVEVDSDQMAALFRDADLAVGGAGSTSWERCALGLPSLLVVQSENQTVIADSLEKAGAAISSGTNPKAEDLARLLALLDRPSDYRRLSNNASVLCDGRGTGRVAAAVNRMKHAVDLLKPLTETDLQILLEWRNHDDVRRHMYSSRPIAFADHCRWFENLKRDPLRQAFIYECEGKPSGFVQFERDDAGTVAEWGFHAAPGSPKGTGRRLGTLALDYLFGVIGCDAVRGAVILSNYASLSFHRVFGFEPDGQPVEIRKGDYSGDVQYLRLTRDRWFECRKV</sequence>
<dbReference type="NCBIfam" id="TIGR03590">
    <property type="entry name" value="PseG"/>
    <property type="match status" value="1"/>
</dbReference>
<dbReference type="InterPro" id="IPR007235">
    <property type="entry name" value="Glyco_trans_28_C"/>
</dbReference>
<gene>
    <name evidence="4" type="ORF">FHS50_000539</name>
</gene>
<accession>A0A839YWV4</accession>
<reference evidence="4 5" key="1">
    <citation type="submission" date="2020-08" db="EMBL/GenBank/DDBJ databases">
        <title>Genomic Encyclopedia of Type Strains, Phase IV (KMG-IV): sequencing the most valuable type-strain genomes for metagenomic binning, comparative biology and taxonomic classification.</title>
        <authorList>
            <person name="Goeker M."/>
        </authorList>
    </citation>
    <scope>NUCLEOTIDE SEQUENCE [LARGE SCALE GENOMIC DNA]</scope>
    <source>
        <strain evidence="4 5">DSM 24194</strain>
    </source>
</reference>
<dbReference type="SUPFAM" id="SSF53756">
    <property type="entry name" value="UDP-Glycosyltransferase/glycogen phosphorylase"/>
    <property type="match status" value="1"/>
</dbReference>
<dbReference type="GO" id="GO:0016758">
    <property type="term" value="F:hexosyltransferase activity"/>
    <property type="evidence" value="ECO:0007669"/>
    <property type="project" value="InterPro"/>
</dbReference>
<dbReference type="Proteomes" id="UP000578569">
    <property type="component" value="Unassembled WGS sequence"/>
</dbReference>
<evidence type="ECO:0000313" key="5">
    <source>
        <dbReference type="Proteomes" id="UP000578569"/>
    </source>
</evidence>
<dbReference type="Gene3D" id="3.40.50.2000">
    <property type="entry name" value="Glycogen Phosphorylase B"/>
    <property type="match status" value="1"/>
</dbReference>
<evidence type="ECO:0000259" key="3">
    <source>
        <dbReference type="PROSITE" id="PS51186"/>
    </source>
</evidence>
<proteinExistence type="predicted"/>
<feature type="domain" description="N-acetyltransferase" evidence="3">
    <location>
        <begin position="365"/>
        <end position="522"/>
    </location>
</feature>
<dbReference type="GO" id="GO:0016787">
    <property type="term" value="F:hydrolase activity"/>
    <property type="evidence" value="ECO:0007669"/>
    <property type="project" value="UniProtKB-KW"/>
</dbReference>
<keyword evidence="4" id="KW-0378">Hydrolase</keyword>
<dbReference type="InterPro" id="IPR000182">
    <property type="entry name" value="GNAT_dom"/>
</dbReference>
<dbReference type="Pfam" id="PF04101">
    <property type="entry name" value="Glyco_tran_28_C"/>
    <property type="match status" value="1"/>
</dbReference>
<dbReference type="Gene3D" id="3.40.630.30">
    <property type="match status" value="1"/>
</dbReference>
<dbReference type="NCBIfam" id="TIGR03585">
    <property type="entry name" value="PseH"/>
    <property type="match status" value="1"/>
</dbReference>
<dbReference type="InterPro" id="IPR020023">
    <property type="entry name" value="PseG"/>
</dbReference>
<dbReference type="Pfam" id="PF13302">
    <property type="entry name" value="Acetyltransf_3"/>
    <property type="match status" value="1"/>
</dbReference>
<feature type="active site" description="Proton acceptor" evidence="1">
    <location>
        <position position="21"/>
    </location>
</feature>
<dbReference type="InterPro" id="IPR016181">
    <property type="entry name" value="Acyl_CoA_acyltransferase"/>
</dbReference>
<dbReference type="AlphaFoldDB" id="A0A839YWV4"/>
<evidence type="ECO:0000313" key="4">
    <source>
        <dbReference type="EMBL" id="MBB3763516.1"/>
    </source>
</evidence>
<evidence type="ECO:0000256" key="1">
    <source>
        <dbReference type="PIRSR" id="PIRSR620023-1"/>
    </source>
</evidence>